<dbReference type="Proteomes" id="UP001281147">
    <property type="component" value="Unassembled WGS sequence"/>
</dbReference>
<proteinExistence type="predicted"/>
<keyword evidence="2" id="KW-1185">Reference proteome</keyword>
<reference evidence="1" key="1">
    <citation type="submission" date="2023-07" db="EMBL/GenBank/DDBJ databases">
        <title>Black Yeasts Isolated from many extreme environments.</title>
        <authorList>
            <person name="Coleine C."/>
            <person name="Stajich J.E."/>
            <person name="Selbmann L."/>
        </authorList>
    </citation>
    <scope>NUCLEOTIDE SEQUENCE</scope>
    <source>
        <strain evidence="1">CCFEE 5714</strain>
    </source>
</reference>
<organism evidence="1 2">
    <name type="scientific">Vermiconidia calcicola</name>
    <dbReference type="NCBI Taxonomy" id="1690605"/>
    <lineage>
        <taxon>Eukaryota</taxon>
        <taxon>Fungi</taxon>
        <taxon>Dikarya</taxon>
        <taxon>Ascomycota</taxon>
        <taxon>Pezizomycotina</taxon>
        <taxon>Dothideomycetes</taxon>
        <taxon>Dothideomycetidae</taxon>
        <taxon>Mycosphaerellales</taxon>
        <taxon>Extremaceae</taxon>
        <taxon>Vermiconidia</taxon>
    </lineage>
</organism>
<sequence>MPRAVQGVLVECDPSIKAIIGRIDEQHNHDFIIENIDDEHVLIKGNKHDELKQLLKDALKDTVREAEESSGSE</sequence>
<name>A0ACC3MN37_9PEZI</name>
<comment type="caution">
    <text evidence="1">The sequence shown here is derived from an EMBL/GenBank/DDBJ whole genome shotgun (WGS) entry which is preliminary data.</text>
</comment>
<dbReference type="EMBL" id="JAUTXU010000205">
    <property type="protein sequence ID" value="KAK3698883.1"/>
    <property type="molecule type" value="Genomic_DNA"/>
</dbReference>
<gene>
    <name evidence="1" type="primary">TFB5</name>
    <name evidence="1" type="ORF">LTR37_016760</name>
</gene>
<protein>
    <submittedName>
        <fullName evidence="1">TFIIH complex subunit tfb5</fullName>
    </submittedName>
</protein>
<evidence type="ECO:0000313" key="2">
    <source>
        <dbReference type="Proteomes" id="UP001281147"/>
    </source>
</evidence>
<accession>A0ACC3MN37</accession>
<evidence type="ECO:0000313" key="1">
    <source>
        <dbReference type="EMBL" id="KAK3698883.1"/>
    </source>
</evidence>